<gene>
    <name evidence="13" type="ORF">LF65_03443</name>
</gene>
<keyword evidence="3 10" id="KW-0285">Flavoprotein</keyword>
<feature type="transmembrane region" description="Helical" evidence="12">
    <location>
        <begin position="9"/>
        <end position="27"/>
    </location>
</feature>
<comment type="cofactor">
    <cofactor evidence="11">
        <name>Mg(2+)</name>
        <dbReference type="ChEBI" id="CHEBI:18420"/>
    </cofactor>
    <cofactor evidence="11">
        <name>Mn(2+)</name>
        <dbReference type="ChEBI" id="CHEBI:29035"/>
    </cofactor>
    <text evidence="11">Magnesium. Can also use manganese.</text>
</comment>
<evidence type="ECO:0000256" key="12">
    <source>
        <dbReference type="SAM" id="Phobius"/>
    </source>
</evidence>
<keyword evidence="6 10" id="KW-0274">FAD</keyword>
<evidence type="ECO:0000256" key="9">
    <source>
        <dbReference type="ARBA" id="ARBA00048540"/>
    </source>
</evidence>
<evidence type="ECO:0000256" key="6">
    <source>
        <dbReference type="ARBA" id="ARBA00022827"/>
    </source>
</evidence>
<dbReference type="PANTHER" id="PTHR30040:SF2">
    <property type="entry name" value="FAD:PROTEIN FMN TRANSFERASE"/>
    <property type="match status" value="1"/>
</dbReference>
<keyword evidence="5 10" id="KW-0479">Metal-binding</keyword>
<evidence type="ECO:0000256" key="11">
    <source>
        <dbReference type="PIRSR" id="PIRSR006268-2"/>
    </source>
</evidence>
<evidence type="ECO:0000256" key="5">
    <source>
        <dbReference type="ARBA" id="ARBA00022723"/>
    </source>
</evidence>
<dbReference type="Gene3D" id="3.10.520.10">
    <property type="entry name" value="ApbE-like domains"/>
    <property type="match status" value="1"/>
</dbReference>
<keyword evidence="12" id="KW-0472">Membrane</keyword>
<evidence type="ECO:0000256" key="10">
    <source>
        <dbReference type="PIRNR" id="PIRNR006268"/>
    </source>
</evidence>
<comment type="catalytic activity">
    <reaction evidence="9 10">
        <text>L-threonyl-[protein] + FAD = FMN-L-threonyl-[protein] + AMP + H(+)</text>
        <dbReference type="Rhea" id="RHEA:36847"/>
        <dbReference type="Rhea" id="RHEA-COMP:11060"/>
        <dbReference type="Rhea" id="RHEA-COMP:11061"/>
        <dbReference type="ChEBI" id="CHEBI:15378"/>
        <dbReference type="ChEBI" id="CHEBI:30013"/>
        <dbReference type="ChEBI" id="CHEBI:57692"/>
        <dbReference type="ChEBI" id="CHEBI:74257"/>
        <dbReference type="ChEBI" id="CHEBI:456215"/>
        <dbReference type="EC" id="2.7.1.180"/>
    </reaction>
</comment>
<feature type="binding site" evidence="11">
    <location>
        <position position="295"/>
    </location>
    <ligand>
        <name>Mg(2+)</name>
        <dbReference type="ChEBI" id="CHEBI:18420"/>
    </ligand>
</feature>
<comment type="similarity">
    <text evidence="10">Belongs to the ApbE family.</text>
</comment>
<dbReference type="KEGG" id="cbei:LF65_03443"/>
<sequence length="353" mass="39295">MIGLIQQNIFLVIVIVALIIAIAAYVINENEKESEETIVREFYGLGTIIRLRVDGKNGEKAIQEAIDRLNIIENKMSVFKEFSEVSMINKNAGVSNQAVSTDTYFVINKAVEYSRLSEGTFDPTIKPIVSLWRIGSDNPRIPNKSEITNNLKLVNYEDIILDEKSHSIGLKHTKQAIDIGGIAKGYAADEVKKVFENNRIKSALIDLGGNIYALGTKPDKTLWKVGIQNPLDTRGEHIGVISVENKSVVTSGNYERYFTKEGKIYHHIIDPKTGYPSESEVISSTIISDHSIDGDGLSTGVYIMGLEKSIKLIESLNGIDAIFITKNKEVYVTSGIKNKFKITNTEFNYKDNL</sequence>
<evidence type="ECO:0000313" key="13">
    <source>
        <dbReference type="EMBL" id="AJH00003.1"/>
    </source>
</evidence>
<evidence type="ECO:0000256" key="1">
    <source>
        <dbReference type="ARBA" id="ARBA00011955"/>
    </source>
</evidence>
<keyword evidence="12" id="KW-0812">Transmembrane</keyword>
<organism evidence="13 14">
    <name type="scientific">Clostridium beijerinckii</name>
    <name type="common">Clostridium MP</name>
    <dbReference type="NCBI Taxonomy" id="1520"/>
    <lineage>
        <taxon>Bacteria</taxon>
        <taxon>Bacillati</taxon>
        <taxon>Bacillota</taxon>
        <taxon>Clostridia</taxon>
        <taxon>Eubacteriales</taxon>
        <taxon>Clostridiaceae</taxon>
        <taxon>Clostridium</taxon>
    </lineage>
</organism>
<dbReference type="SUPFAM" id="SSF143631">
    <property type="entry name" value="ApbE-like"/>
    <property type="match status" value="1"/>
</dbReference>
<dbReference type="AlphaFoldDB" id="A0A0B5QPR3"/>
<keyword evidence="4 10" id="KW-0808">Transferase</keyword>
<evidence type="ECO:0000313" key="14">
    <source>
        <dbReference type="Proteomes" id="UP000031866"/>
    </source>
</evidence>
<dbReference type="Pfam" id="PF02424">
    <property type="entry name" value="ApbE"/>
    <property type="match status" value="1"/>
</dbReference>
<accession>A0A0B5QPR3</accession>
<evidence type="ECO:0000256" key="4">
    <source>
        <dbReference type="ARBA" id="ARBA00022679"/>
    </source>
</evidence>
<dbReference type="InterPro" id="IPR024932">
    <property type="entry name" value="ApbE"/>
</dbReference>
<dbReference type="OrthoDB" id="9778595at2"/>
<dbReference type="EMBL" id="CP010086">
    <property type="protein sequence ID" value="AJH00003.1"/>
    <property type="molecule type" value="Genomic_DNA"/>
</dbReference>
<evidence type="ECO:0000256" key="8">
    <source>
        <dbReference type="ARBA" id="ARBA00031306"/>
    </source>
</evidence>
<proteinExistence type="inferred from homology"/>
<feature type="binding site" evidence="11">
    <location>
        <position position="299"/>
    </location>
    <ligand>
        <name>Mg(2+)</name>
        <dbReference type="ChEBI" id="CHEBI:18420"/>
    </ligand>
</feature>
<evidence type="ECO:0000256" key="7">
    <source>
        <dbReference type="ARBA" id="ARBA00022842"/>
    </source>
</evidence>
<evidence type="ECO:0000256" key="3">
    <source>
        <dbReference type="ARBA" id="ARBA00022630"/>
    </source>
</evidence>
<dbReference type="EC" id="2.7.1.180" evidence="1 10"/>
<dbReference type="InterPro" id="IPR003374">
    <property type="entry name" value="ApbE-like_sf"/>
</dbReference>
<dbReference type="PANTHER" id="PTHR30040">
    <property type="entry name" value="THIAMINE BIOSYNTHESIS LIPOPROTEIN APBE"/>
    <property type="match status" value="1"/>
</dbReference>
<keyword evidence="12" id="KW-1133">Transmembrane helix</keyword>
<keyword evidence="7 10" id="KW-0460">Magnesium</keyword>
<protein>
    <recommendedName>
        <fullName evidence="2 10">FAD:protein FMN transferase</fullName>
        <ecNumber evidence="1 10">2.7.1.180</ecNumber>
    </recommendedName>
    <alternativeName>
        <fullName evidence="8 10">Flavin transferase</fullName>
    </alternativeName>
</protein>
<dbReference type="Proteomes" id="UP000031866">
    <property type="component" value="Chromosome"/>
</dbReference>
<dbReference type="RefSeq" id="WP_041897476.1">
    <property type="nucleotide sequence ID" value="NZ_CP010086.2"/>
</dbReference>
<dbReference type="GO" id="GO:0016740">
    <property type="term" value="F:transferase activity"/>
    <property type="evidence" value="ECO:0007669"/>
    <property type="project" value="UniProtKB-UniRule"/>
</dbReference>
<dbReference type="GO" id="GO:0046872">
    <property type="term" value="F:metal ion binding"/>
    <property type="evidence" value="ECO:0007669"/>
    <property type="project" value="UniProtKB-UniRule"/>
</dbReference>
<feature type="binding site" evidence="11">
    <location>
        <position position="181"/>
    </location>
    <ligand>
        <name>Mg(2+)</name>
        <dbReference type="ChEBI" id="CHEBI:18420"/>
    </ligand>
</feature>
<evidence type="ECO:0000256" key="2">
    <source>
        <dbReference type="ARBA" id="ARBA00016337"/>
    </source>
</evidence>
<dbReference type="STRING" id="1520.LF65_03443"/>
<reference evidence="14" key="1">
    <citation type="submission" date="2014-12" db="EMBL/GenBank/DDBJ databases">
        <title>Genome sequence of Clostridium beijerinckii strain 59B.</title>
        <authorList>
            <person name="Little G.T."/>
            <person name="Minton N.P."/>
        </authorList>
    </citation>
    <scope>NUCLEOTIDE SEQUENCE [LARGE SCALE GENOMIC DNA]</scope>
    <source>
        <strain evidence="14">59B</strain>
    </source>
</reference>
<name>A0A0B5QPR3_CLOBE</name>
<dbReference type="PIRSF" id="PIRSF006268">
    <property type="entry name" value="ApbE"/>
    <property type="match status" value="1"/>
</dbReference>